<dbReference type="Proteomes" id="UP000070133">
    <property type="component" value="Unassembled WGS sequence"/>
</dbReference>
<proteinExistence type="predicted"/>
<comment type="caution">
    <text evidence="2">The sequence shown here is derived from an EMBL/GenBank/DDBJ whole genome shotgun (WGS) entry which is preliminary data.</text>
</comment>
<sequence length="250" mass="27990">MDLLRLPPSLRRSLTTLQNAPPTTSDLLTLTPSTLNSYTVCHPPNAQNLRTASTFFHQHKATLKFTTPTFRSFPPTSPLPEITFLGRSNVGKSSLLNALFGLPPKRKSKPPLAHISKRPGKTTTMNAYALGNRVLLIDMPGYGSGSRAEWGTEILKYVLQRKQLRRTSVKSLDRRRRIGIDEVRWNVLEACGLQQDLKKGVRVDVEVQEDWQGKLDTAVFAPIQDEENVEEHGAIARDLRNDPVLATSRD</sequence>
<evidence type="ECO:0000259" key="1">
    <source>
        <dbReference type="Pfam" id="PF01926"/>
    </source>
</evidence>
<keyword evidence="3" id="KW-1185">Reference proteome</keyword>
<evidence type="ECO:0000313" key="3">
    <source>
        <dbReference type="Proteomes" id="UP000070133"/>
    </source>
</evidence>
<gene>
    <name evidence="2" type="ORF">AC578_1944</name>
</gene>
<dbReference type="PANTHER" id="PTHR46498:SF1">
    <property type="entry name" value="GTP-BINDING PROTEIN 8"/>
    <property type="match status" value="1"/>
</dbReference>
<feature type="domain" description="G" evidence="1">
    <location>
        <begin position="82"/>
        <end position="151"/>
    </location>
</feature>
<name>A0A139HD94_9PEZI</name>
<dbReference type="SUPFAM" id="SSF52540">
    <property type="entry name" value="P-loop containing nucleoside triphosphate hydrolases"/>
    <property type="match status" value="1"/>
</dbReference>
<dbReference type="InterPro" id="IPR006073">
    <property type="entry name" value="GTP-bd"/>
</dbReference>
<dbReference type="GO" id="GO:0005739">
    <property type="term" value="C:mitochondrion"/>
    <property type="evidence" value="ECO:0007669"/>
    <property type="project" value="TreeGrafter"/>
</dbReference>
<dbReference type="GO" id="GO:0005525">
    <property type="term" value="F:GTP binding"/>
    <property type="evidence" value="ECO:0007669"/>
    <property type="project" value="InterPro"/>
</dbReference>
<dbReference type="AlphaFoldDB" id="A0A139HD94"/>
<dbReference type="PANTHER" id="PTHR46498">
    <property type="entry name" value="GTP-BINDING PROTEIN 8"/>
    <property type="match status" value="1"/>
</dbReference>
<accession>A0A139HD94</accession>
<dbReference type="OrthoDB" id="391988at2759"/>
<evidence type="ECO:0000313" key="2">
    <source>
        <dbReference type="EMBL" id="KXT00441.1"/>
    </source>
</evidence>
<dbReference type="Pfam" id="PF01926">
    <property type="entry name" value="MMR_HSR1"/>
    <property type="match status" value="1"/>
</dbReference>
<dbReference type="STRING" id="321146.A0A139HD94"/>
<reference evidence="2 3" key="1">
    <citation type="submission" date="2015-07" db="EMBL/GenBank/DDBJ databases">
        <title>Comparative genomics of the Sigatoka disease complex on banana suggests a link between parallel evolutionary changes in Pseudocercospora fijiensis and Pseudocercospora eumusae and increased virulence on the banana host.</title>
        <authorList>
            <person name="Chang T.-C."/>
            <person name="Salvucci A."/>
            <person name="Crous P.W."/>
            <person name="Stergiopoulos I."/>
        </authorList>
    </citation>
    <scope>NUCLEOTIDE SEQUENCE [LARGE SCALE GENOMIC DNA]</scope>
    <source>
        <strain evidence="2 3">CBS 114824</strain>
    </source>
</reference>
<dbReference type="EMBL" id="LFZN01000073">
    <property type="protein sequence ID" value="KXT00441.1"/>
    <property type="molecule type" value="Genomic_DNA"/>
</dbReference>
<organism evidence="2 3">
    <name type="scientific">Pseudocercospora eumusae</name>
    <dbReference type="NCBI Taxonomy" id="321146"/>
    <lineage>
        <taxon>Eukaryota</taxon>
        <taxon>Fungi</taxon>
        <taxon>Dikarya</taxon>
        <taxon>Ascomycota</taxon>
        <taxon>Pezizomycotina</taxon>
        <taxon>Dothideomycetes</taxon>
        <taxon>Dothideomycetidae</taxon>
        <taxon>Mycosphaerellales</taxon>
        <taxon>Mycosphaerellaceae</taxon>
        <taxon>Pseudocercospora</taxon>
    </lineage>
</organism>
<dbReference type="InterPro" id="IPR027417">
    <property type="entry name" value="P-loop_NTPase"/>
</dbReference>
<dbReference type="InterPro" id="IPR052279">
    <property type="entry name" value="EngB_GTPase"/>
</dbReference>
<dbReference type="Gene3D" id="3.40.50.300">
    <property type="entry name" value="P-loop containing nucleotide triphosphate hydrolases"/>
    <property type="match status" value="1"/>
</dbReference>
<protein>
    <recommendedName>
        <fullName evidence="1">G domain-containing protein</fullName>
    </recommendedName>
</protein>